<dbReference type="EMBL" id="VCPC01000002">
    <property type="protein sequence ID" value="TMV13147.1"/>
    <property type="molecule type" value="Genomic_DNA"/>
</dbReference>
<evidence type="ECO:0000313" key="2">
    <source>
        <dbReference type="Proteomes" id="UP001191082"/>
    </source>
</evidence>
<accession>A0ABY2XBM0</accession>
<gene>
    <name evidence="1" type="ORF">FGK64_10245</name>
</gene>
<protein>
    <submittedName>
        <fullName evidence="1">Uncharacterized protein</fullName>
    </submittedName>
</protein>
<comment type="caution">
    <text evidence="1">The sequence shown here is derived from an EMBL/GenBank/DDBJ whole genome shotgun (WGS) entry which is preliminary data.</text>
</comment>
<organism evidence="1 2">
    <name type="scientific">Arenibacterium halophilum</name>
    <dbReference type="NCBI Taxonomy" id="2583821"/>
    <lineage>
        <taxon>Bacteria</taxon>
        <taxon>Pseudomonadati</taxon>
        <taxon>Pseudomonadota</taxon>
        <taxon>Alphaproteobacteria</taxon>
        <taxon>Rhodobacterales</taxon>
        <taxon>Paracoccaceae</taxon>
        <taxon>Arenibacterium</taxon>
    </lineage>
</organism>
<proteinExistence type="predicted"/>
<reference evidence="1 2" key="1">
    <citation type="submission" date="2019-05" db="EMBL/GenBank/DDBJ databases">
        <title>Marivita sp. nov. isolated from sea sediment.</title>
        <authorList>
            <person name="Kim W."/>
        </authorList>
    </citation>
    <scope>NUCLEOTIDE SEQUENCE [LARGE SCALE GENOMIC DNA]</scope>
    <source>
        <strain evidence="1 2">CAU 1492</strain>
    </source>
</reference>
<evidence type="ECO:0000313" key="1">
    <source>
        <dbReference type="EMBL" id="TMV13147.1"/>
    </source>
</evidence>
<keyword evidence="2" id="KW-1185">Reference proteome</keyword>
<sequence>MSAHVFCQSVSRALKKSRDIVSAMIAPPFRFPTNSAIEFIAIRLGLRNDPHMQDWAIEVAEASDIPRYLALFQDAGINEEVRFALAEMTIQAFEDWTYEARNPDLNSNPEWAWFLSYLAENAKVHEWQIWYWAGWDNSLDDTWQVAPYMRRLYQGYLAASA</sequence>
<name>A0ABY2XBM0_9RHOB</name>
<dbReference type="Proteomes" id="UP001191082">
    <property type="component" value="Unassembled WGS sequence"/>
</dbReference>